<dbReference type="InterPro" id="IPR012676">
    <property type="entry name" value="TGS-like"/>
</dbReference>
<dbReference type="InterPro" id="IPR004095">
    <property type="entry name" value="TGS"/>
</dbReference>
<dbReference type="RefSeq" id="WP_367958144.1">
    <property type="nucleotide sequence ID" value="NZ_JBAKFK010000001.1"/>
</dbReference>
<evidence type="ECO:0000313" key="11">
    <source>
        <dbReference type="Proteomes" id="UP001556709"/>
    </source>
</evidence>
<dbReference type="Pfam" id="PF02824">
    <property type="entry name" value="TGS"/>
    <property type="match status" value="1"/>
</dbReference>
<dbReference type="NCBIfam" id="NF008124">
    <property type="entry name" value="PRK10872.1"/>
    <property type="match status" value="1"/>
</dbReference>
<dbReference type="Pfam" id="PF04607">
    <property type="entry name" value="RelA_SpoT"/>
    <property type="match status" value="1"/>
</dbReference>
<dbReference type="Gene3D" id="3.30.70.260">
    <property type="match status" value="1"/>
</dbReference>
<dbReference type="SMART" id="SM00954">
    <property type="entry name" value="RelA_SpoT"/>
    <property type="match status" value="1"/>
</dbReference>
<evidence type="ECO:0000256" key="1">
    <source>
        <dbReference type="ARBA" id="ARBA00019852"/>
    </source>
</evidence>
<dbReference type="InterPro" id="IPR004811">
    <property type="entry name" value="RelA/Spo_fam"/>
</dbReference>
<comment type="function">
    <text evidence="6">In eubacteria ppGpp (guanosine 3'-diphosphate 5'-diphosphate) is a mediator of the stringent response that coordinates a variety of cellular activities in response to changes in nutritional abundance.</text>
</comment>
<reference evidence="10 11" key="1">
    <citation type="submission" date="2024-02" db="EMBL/GenBank/DDBJ databases">
        <title>New especies of Spiribacter isolated from saline water.</title>
        <authorList>
            <person name="Leon M.J."/>
            <person name="De La Haba R."/>
            <person name="Sanchez-Porro C."/>
            <person name="Ventosa A."/>
        </authorList>
    </citation>
    <scope>NUCLEOTIDE SEQUENCE [LARGE SCALE GENOMIC DNA]</scope>
    <source>
        <strain evidence="11">ag22IC6-390</strain>
    </source>
</reference>
<evidence type="ECO:0000256" key="3">
    <source>
        <dbReference type="ARBA" id="ARBA00029754"/>
    </source>
</evidence>
<comment type="similarity">
    <text evidence="6">Belongs to the relA/spoT family.</text>
</comment>
<dbReference type="PANTHER" id="PTHR21262:SF31">
    <property type="entry name" value="GTP PYROPHOSPHOKINASE"/>
    <property type="match status" value="1"/>
</dbReference>
<dbReference type="SUPFAM" id="SSF55021">
    <property type="entry name" value="ACT-like"/>
    <property type="match status" value="1"/>
</dbReference>
<gene>
    <name evidence="10" type="primary">relA</name>
    <name evidence="10" type="ORF">V6X73_01205</name>
</gene>
<dbReference type="InterPro" id="IPR007685">
    <property type="entry name" value="RelA_SpoT"/>
</dbReference>
<feature type="domain" description="TGS" evidence="9">
    <location>
        <begin position="404"/>
        <end position="465"/>
    </location>
</feature>
<dbReference type="NCBIfam" id="TIGR00691">
    <property type="entry name" value="spoT_relA"/>
    <property type="match status" value="1"/>
</dbReference>
<dbReference type="InterPro" id="IPR045600">
    <property type="entry name" value="RelA/SpoT_AH_RIS"/>
</dbReference>
<dbReference type="PROSITE" id="PS51671">
    <property type="entry name" value="ACT"/>
    <property type="match status" value="1"/>
</dbReference>
<dbReference type="CDD" id="cd04876">
    <property type="entry name" value="ACT_RelA-SpoT"/>
    <property type="match status" value="1"/>
</dbReference>
<evidence type="ECO:0000313" key="10">
    <source>
        <dbReference type="EMBL" id="MEX0468353.1"/>
    </source>
</evidence>
<dbReference type="InterPro" id="IPR043519">
    <property type="entry name" value="NT_sf"/>
</dbReference>
<evidence type="ECO:0000256" key="7">
    <source>
        <dbReference type="SAM" id="MobiDB-lite"/>
    </source>
</evidence>
<dbReference type="Gene3D" id="1.10.3210.10">
    <property type="entry name" value="Hypothetical protein af1432"/>
    <property type="match status" value="1"/>
</dbReference>
<keyword evidence="10" id="KW-0808">Transferase</keyword>
<evidence type="ECO:0000259" key="9">
    <source>
        <dbReference type="PROSITE" id="PS51880"/>
    </source>
</evidence>
<dbReference type="InterPro" id="IPR012675">
    <property type="entry name" value="Beta-grasp_dom_sf"/>
</dbReference>
<dbReference type="CDD" id="cd01668">
    <property type="entry name" value="TGS_RSH"/>
    <property type="match status" value="1"/>
</dbReference>
<dbReference type="CDD" id="cd05399">
    <property type="entry name" value="NT_Rel-Spo_like"/>
    <property type="match status" value="1"/>
</dbReference>
<dbReference type="Pfam" id="PF19296">
    <property type="entry name" value="RelA_AH_RIS"/>
    <property type="match status" value="1"/>
</dbReference>
<dbReference type="InterPro" id="IPR002912">
    <property type="entry name" value="ACT_dom"/>
</dbReference>
<organism evidence="10 11">
    <name type="scientific">Spiribacter pallidus</name>
    <dbReference type="NCBI Taxonomy" id="1987936"/>
    <lineage>
        <taxon>Bacteria</taxon>
        <taxon>Pseudomonadati</taxon>
        <taxon>Pseudomonadota</taxon>
        <taxon>Gammaproteobacteria</taxon>
        <taxon>Chromatiales</taxon>
        <taxon>Ectothiorhodospiraceae</taxon>
        <taxon>Spiribacter</taxon>
    </lineage>
</organism>
<dbReference type="Pfam" id="PF13328">
    <property type="entry name" value="HD_4"/>
    <property type="match status" value="1"/>
</dbReference>
<protein>
    <recommendedName>
        <fullName evidence="1">GTP pyrophosphokinase</fullName>
    </recommendedName>
    <alternativeName>
        <fullName evidence="4">(p)ppGpp synthase</fullName>
    </alternativeName>
    <alternativeName>
        <fullName evidence="3">ATP:GTP 3'-pyrophosphotransferase</fullName>
    </alternativeName>
    <alternativeName>
        <fullName evidence="5">ppGpp synthase I</fullName>
    </alternativeName>
</protein>
<proteinExistence type="inferred from homology"/>
<evidence type="ECO:0000256" key="5">
    <source>
        <dbReference type="ARBA" id="ARBA00033308"/>
    </source>
</evidence>
<comment type="pathway">
    <text evidence="2">Purine metabolism.</text>
</comment>
<dbReference type="GO" id="GO:0008728">
    <property type="term" value="F:GTP diphosphokinase activity"/>
    <property type="evidence" value="ECO:0007669"/>
    <property type="project" value="UniProtKB-EC"/>
</dbReference>
<sequence>MTTESLNAQGADPGFVSWVADLPLNLGDEDRDRLARAWSLAQTHYADQRRAAGDRRMDHARAVADILAGLGLDADSLIAGLLHDLPVCGGPDVATLGRLVGEPVASLVDGCLRMGQVSRLHGAGTAGDESARSEALRKMLLAMARDIRVVFLVLAERLHDMRLLRDRDATMQKRIARETLDLYAPLANRLGIWQIKWELEDLSFRYLEPDTYKRIATLLAERRVDRERFIDAMRSRLMEALGEAGLNAEVTGRPKHIYSIWRKMQRKGLGFHELYDLRALRILVDSVPDCYAALGLVHSLWQPIPREFDDYIASPKENDYRSLHTAVAGEGGRTVEVQIRTREMHEQAELGIAAHWRYKEGRGSDPDFDARVAWLRKLLEFSGDGDSDSDSDLIDRFRAEVFEDRVYVITPRGDVVDLPRGSTPLDFAYSIHSEIGHRCRGAKVNGRIVPLTQALQSGDQVEVLTARNAEPSRDWLNPSLGYLTSPRALSRVRAWFRQQDQARNIEQGRDVLERELHRLGLADVNLEALAGRSRYPRLNDFLAAIGRGEVTGAQIAGLLRDRLLPDADAQTRLTGRQRRRPATGGDQDDVTIHGVGNLLTRLARCCQPAPGDAIVGFITRGEGVSVHRSDCSNLRRLQDTAPERLIEVSWQPAGERYYPVDIALEAYDRRGLIRDISSLLNNEGINVTAVNTRTDPGDQMARMTLSLEVLDVDQLSRVMERISGLRNVRDVHRAS</sequence>
<dbReference type="SUPFAM" id="SSF109604">
    <property type="entry name" value="HD-domain/PDEase-like"/>
    <property type="match status" value="1"/>
</dbReference>
<dbReference type="Gene3D" id="3.30.460.10">
    <property type="entry name" value="Beta Polymerase, domain 2"/>
    <property type="match status" value="1"/>
</dbReference>
<name>A0ABV3TB28_9GAMM</name>
<dbReference type="SUPFAM" id="SSF81301">
    <property type="entry name" value="Nucleotidyltransferase"/>
    <property type="match status" value="1"/>
</dbReference>
<evidence type="ECO:0000256" key="6">
    <source>
        <dbReference type="RuleBase" id="RU003847"/>
    </source>
</evidence>
<dbReference type="Pfam" id="PF13291">
    <property type="entry name" value="ACT_4"/>
    <property type="match status" value="1"/>
</dbReference>
<dbReference type="EMBL" id="JBAKFM010000001">
    <property type="protein sequence ID" value="MEX0468353.1"/>
    <property type="molecule type" value="Genomic_DNA"/>
</dbReference>
<feature type="region of interest" description="Disordered" evidence="7">
    <location>
        <begin position="570"/>
        <end position="589"/>
    </location>
</feature>
<evidence type="ECO:0000259" key="8">
    <source>
        <dbReference type="PROSITE" id="PS51671"/>
    </source>
</evidence>
<comment type="caution">
    <text evidence="10">The sequence shown here is derived from an EMBL/GenBank/DDBJ whole genome shotgun (WGS) entry which is preliminary data.</text>
</comment>
<evidence type="ECO:0000256" key="2">
    <source>
        <dbReference type="ARBA" id="ARBA00025704"/>
    </source>
</evidence>
<feature type="domain" description="ACT" evidence="8">
    <location>
        <begin position="661"/>
        <end position="735"/>
    </location>
</feature>
<dbReference type="SUPFAM" id="SSF81271">
    <property type="entry name" value="TGS-like"/>
    <property type="match status" value="1"/>
</dbReference>
<dbReference type="InterPro" id="IPR033655">
    <property type="entry name" value="TGS_RelA/SpoT"/>
</dbReference>
<dbReference type="PROSITE" id="PS51880">
    <property type="entry name" value="TGS"/>
    <property type="match status" value="1"/>
</dbReference>
<keyword evidence="11" id="KW-1185">Reference proteome</keyword>
<accession>A0ABV3TB28</accession>
<dbReference type="PANTHER" id="PTHR21262">
    <property type="entry name" value="GUANOSINE-3',5'-BIS DIPHOSPHATE 3'-PYROPHOSPHOHYDROLASE"/>
    <property type="match status" value="1"/>
</dbReference>
<dbReference type="Proteomes" id="UP001556709">
    <property type="component" value="Unassembled WGS sequence"/>
</dbReference>
<dbReference type="Gene3D" id="3.10.20.30">
    <property type="match status" value="1"/>
</dbReference>
<evidence type="ECO:0000256" key="4">
    <source>
        <dbReference type="ARBA" id="ARBA00032407"/>
    </source>
</evidence>
<dbReference type="InterPro" id="IPR045865">
    <property type="entry name" value="ACT-like_dom_sf"/>
</dbReference>